<dbReference type="InterPro" id="IPR009057">
    <property type="entry name" value="Homeodomain-like_sf"/>
</dbReference>
<dbReference type="InterPro" id="IPR001647">
    <property type="entry name" value="HTH_TetR"/>
</dbReference>
<dbReference type="PRINTS" id="PR00455">
    <property type="entry name" value="HTHTETR"/>
</dbReference>
<dbReference type="AlphaFoldDB" id="A0A7D6VMM1"/>
<dbReference type="PANTHER" id="PTHR43479:SF11">
    <property type="entry name" value="ACREF_ENVCD OPERON REPRESSOR-RELATED"/>
    <property type="match status" value="1"/>
</dbReference>
<protein>
    <submittedName>
        <fullName evidence="4">TetR/AcrR family transcriptional regulator</fullName>
    </submittedName>
</protein>
<gene>
    <name evidence="4" type="ORF">HZF06_12300</name>
</gene>
<accession>A0A7D6VMM1</accession>
<dbReference type="InterPro" id="IPR039532">
    <property type="entry name" value="TetR_C_Firmicutes"/>
</dbReference>
<sequence>MGEITCTQTQEWIISALLSLMNKKNYREITIVDIVSEAHIGRRTFYRYFRSKDDILLLYSNVIMKDFAEIILSKNEMTLYSVSLSYFEFWNKHLDLLILLRKSNMLYFIGDRLPEFMVKVAVMVEHINPDEVAFTKDNQDSYYYAHFFNIGGYWSITTRWLEKEHRESPEEMAKIIEEIVYRKL</sequence>
<evidence type="ECO:0000313" key="4">
    <source>
        <dbReference type="EMBL" id="QLY77886.1"/>
    </source>
</evidence>
<dbReference type="SUPFAM" id="SSF46689">
    <property type="entry name" value="Homeodomain-like"/>
    <property type="match status" value="1"/>
</dbReference>
<name>A0A7D6VMM1_9CLOT</name>
<dbReference type="Proteomes" id="UP000512286">
    <property type="component" value="Chromosome"/>
</dbReference>
<dbReference type="InterPro" id="IPR050624">
    <property type="entry name" value="HTH-type_Tx_Regulator"/>
</dbReference>
<dbReference type="PANTHER" id="PTHR43479">
    <property type="entry name" value="ACREF/ENVCD OPERON REPRESSOR-RELATED"/>
    <property type="match status" value="1"/>
</dbReference>
<dbReference type="EMBL" id="CP059378">
    <property type="protein sequence ID" value="QLY77886.1"/>
    <property type="molecule type" value="Genomic_DNA"/>
</dbReference>
<reference evidence="4 5" key="1">
    <citation type="submission" date="2020-07" db="EMBL/GenBank/DDBJ databases">
        <title>Electron transfer.</title>
        <authorList>
            <person name="Huang L."/>
            <person name="Liu X."/>
            <person name="Zhou S."/>
        </authorList>
    </citation>
    <scope>NUCLEOTIDE SEQUENCE [LARGE SCALE GENOMIC DNA]</scope>
    <source>
        <strain evidence="4 5">Lx1</strain>
    </source>
</reference>
<evidence type="ECO:0000313" key="5">
    <source>
        <dbReference type="Proteomes" id="UP000512286"/>
    </source>
</evidence>
<dbReference type="RefSeq" id="WP_181600371.1">
    <property type="nucleotide sequence ID" value="NZ_CP059378.1"/>
</dbReference>
<feature type="DNA-binding region" description="H-T-H motif" evidence="2">
    <location>
        <begin position="30"/>
        <end position="49"/>
    </location>
</feature>
<evidence type="ECO:0000259" key="3">
    <source>
        <dbReference type="PROSITE" id="PS50977"/>
    </source>
</evidence>
<organism evidence="4 5">
    <name type="scientific">Clostridium intestinale</name>
    <dbReference type="NCBI Taxonomy" id="36845"/>
    <lineage>
        <taxon>Bacteria</taxon>
        <taxon>Bacillati</taxon>
        <taxon>Bacillota</taxon>
        <taxon>Clostridia</taxon>
        <taxon>Eubacteriales</taxon>
        <taxon>Clostridiaceae</taxon>
        <taxon>Clostridium</taxon>
    </lineage>
</organism>
<dbReference type="Gene3D" id="1.10.357.10">
    <property type="entry name" value="Tetracycline Repressor, domain 2"/>
    <property type="match status" value="1"/>
</dbReference>
<evidence type="ECO:0000256" key="2">
    <source>
        <dbReference type="PROSITE-ProRule" id="PRU00335"/>
    </source>
</evidence>
<dbReference type="Pfam" id="PF00440">
    <property type="entry name" value="TetR_N"/>
    <property type="match status" value="1"/>
</dbReference>
<proteinExistence type="predicted"/>
<dbReference type="KEGG" id="cint:HZF06_12300"/>
<dbReference type="Pfam" id="PF14278">
    <property type="entry name" value="TetR_C_8"/>
    <property type="match status" value="1"/>
</dbReference>
<evidence type="ECO:0000256" key="1">
    <source>
        <dbReference type="ARBA" id="ARBA00023125"/>
    </source>
</evidence>
<feature type="domain" description="HTH tetR-type" evidence="3">
    <location>
        <begin position="7"/>
        <end position="67"/>
    </location>
</feature>
<dbReference type="GO" id="GO:0003677">
    <property type="term" value="F:DNA binding"/>
    <property type="evidence" value="ECO:0007669"/>
    <property type="project" value="UniProtKB-UniRule"/>
</dbReference>
<keyword evidence="1 2" id="KW-0238">DNA-binding</keyword>
<dbReference type="PROSITE" id="PS50977">
    <property type="entry name" value="HTH_TETR_2"/>
    <property type="match status" value="1"/>
</dbReference>